<evidence type="ECO:0000256" key="3">
    <source>
        <dbReference type="ARBA" id="ARBA00017473"/>
    </source>
</evidence>
<comment type="catalytic activity">
    <reaction evidence="9">
        <text>4-CDP-2-C-methyl-D-erythritol + ATP = 4-CDP-2-C-methyl-D-erythritol 2-phosphate + ADP + H(+)</text>
        <dbReference type="Rhea" id="RHEA:18437"/>
        <dbReference type="ChEBI" id="CHEBI:15378"/>
        <dbReference type="ChEBI" id="CHEBI:30616"/>
        <dbReference type="ChEBI" id="CHEBI:57823"/>
        <dbReference type="ChEBI" id="CHEBI:57919"/>
        <dbReference type="ChEBI" id="CHEBI:456216"/>
        <dbReference type="EC" id="2.7.1.148"/>
    </reaction>
</comment>
<evidence type="ECO:0000256" key="9">
    <source>
        <dbReference type="HAMAP-Rule" id="MF_00061"/>
    </source>
</evidence>
<protein>
    <recommendedName>
        <fullName evidence="3 9">4-diphosphocytidyl-2-C-methyl-D-erythritol kinase</fullName>
        <shortName evidence="9">CMK</shortName>
        <ecNumber evidence="2 9">2.7.1.148</ecNumber>
    </recommendedName>
    <alternativeName>
        <fullName evidence="8 9">4-(cytidine-5'-diphospho)-2-C-methyl-D-erythritol kinase</fullName>
    </alternativeName>
</protein>
<comment type="caution">
    <text evidence="12">The sequence shown here is derived from an EMBL/GenBank/DDBJ whole genome shotgun (WGS) entry which is preliminary data.</text>
</comment>
<dbReference type="PIRSF" id="PIRSF010376">
    <property type="entry name" value="IspE"/>
    <property type="match status" value="1"/>
</dbReference>
<keyword evidence="5 9" id="KW-0547">Nucleotide-binding</keyword>
<keyword evidence="4 9" id="KW-0808">Transferase</keyword>
<feature type="active site" evidence="9">
    <location>
        <position position="148"/>
    </location>
</feature>
<dbReference type="Gene3D" id="3.30.70.890">
    <property type="entry name" value="GHMP kinase, C-terminal domain"/>
    <property type="match status" value="1"/>
</dbReference>
<evidence type="ECO:0000256" key="8">
    <source>
        <dbReference type="ARBA" id="ARBA00032554"/>
    </source>
</evidence>
<keyword evidence="9" id="KW-0414">Isoprene biosynthesis</keyword>
<evidence type="ECO:0000256" key="1">
    <source>
        <dbReference type="ARBA" id="ARBA00009684"/>
    </source>
</evidence>
<dbReference type="Pfam" id="PF08544">
    <property type="entry name" value="GHMP_kinases_C"/>
    <property type="match status" value="1"/>
</dbReference>
<sequence>MTIARPVRAMAPGKINVSFRVGPPRPDGYHSVASVYLAVSLYEEVLASPREDGRVTVEVRSGSELDFDLDEIPLDESNLAVKAALLLRDLTGHGSGVHLEITKRVPVAGGMGGGSADAAAALVACSALWDTGLSREELVRISSVLGADVPFALHGGVAVGLGVGDELTPALARKDLHWVLVPASFGLSTPKVYALADKLRERAGTVAEEPEEVDPAVLQAMNSGDVAALARVVSNDLQAAAIEQAPELADILDLGVGEGALAGLVSGSGPTVAFLTAGRRDAEELAQRLSDVAGVVALPVHGPVHGARIMA</sequence>
<evidence type="ECO:0000259" key="10">
    <source>
        <dbReference type="Pfam" id="PF00288"/>
    </source>
</evidence>
<dbReference type="EMBL" id="JAKLTQ010000001">
    <property type="protein sequence ID" value="MCG2620572.1"/>
    <property type="molecule type" value="Genomic_DNA"/>
</dbReference>
<accession>A0ABS9L240</accession>
<dbReference type="PANTHER" id="PTHR43527:SF2">
    <property type="entry name" value="4-DIPHOSPHOCYTIDYL-2-C-METHYL-D-ERYTHRITOL KINASE, CHLOROPLASTIC"/>
    <property type="match status" value="1"/>
</dbReference>
<evidence type="ECO:0000313" key="12">
    <source>
        <dbReference type="EMBL" id="MCG2620572.1"/>
    </source>
</evidence>
<feature type="domain" description="GHMP kinase C-terminal" evidence="11">
    <location>
        <begin position="218"/>
        <end position="291"/>
    </location>
</feature>
<dbReference type="RefSeq" id="WP_237817672.1">
    <property type="nucleotide sequence ID" value="NZ_JAKLTQ010000001.1"/>
</dbReference>
<dbReference type="NCBIfam" id="NF002870">
    <property type="entry name" value="PRK03188.1"/>
    <property type="match status" value="1"/>
</dbReference>
<dbReference type="EC" id="2.7.1.148" evidence="2 9"/>
<evidence type="ECO:0000256" key="5">
    <source>
        <dbReference type="ARBA" id="ARBA00022741"/>
    </source>
</evidence>
<reference evidence="12" key="1">
    <citation type="submission" date="2022-01" db="EMBL/GenBank/DDBJ databases">
        <authorList>
            <person name="Jo J.-H."/>
            <person name="Im W.-T."/>
        </authorList>
    </citation>
    <scope>NUCLEOTIDE SEQUENCE</scope>
    <source>
        <strain evidence="12">I2-34</strain>
    </source>
</reference>
<evidence type="ECO:0000256" key="7">
    <source>
        <dbReference type="ARBA" id="ARBA00022840"/>
    </source>
</evidence>
<dbReference type="SUPFAM" id="SSF54211">
    <property type="entry name" value="Ribosomal protein S5 domain 2-like"/>
    <property type="match status" value="1"/>
</dbReference>
<dbReference type="InterPro" id="IPR013750">
    <property type="entry name" value="GHMP_kinase_C_dom"/>
</dbReference>
<dbReference type="NCBIfam" id="TIGR00154">
    <property type="entry name" value="ispE"/>
    <property type="match status" value="1"/>
</dbReference>
<comment type="function">
    <text evidence="9">Catalyzes the phosphorylation of the position 2 hydroxy group of 4-diphosphocytidyl-2C-methyl-D-erythritol.</text>
</comment>
<feature type="domain" description="GHMP kinase N-terminal" evidence="10">
    <location>
        <begin position="78"/>
        <end position="156"/>
    </location>
</feature>
<dbReference type="SUPFAM" id="SSF55060">
    <property type="entry name" value="GHMP Kinase, C-terminal domain"/>
    <property type="match status" value="1"/>
</dbReference>
<proteinExistence type="inferred from homology"/>
<evidence type="ECO:0000313" key="13">
    <source>
        <dbReference type="Proteomes" id="UP001165368"/>
    </source>
</evidence>
<keyword evidence="6 9" id="KW-0418">Kinase</keyword>
<dbReference type="InterPro" id="IPR014721">
    <property type="entry name" value="Ribsml_uS5_D2-typ_fold_subgr"/>
</dbReference>
<dbReference type="InterPro" id="IPR004424">
    <property type="entry name" value="IspE"/>
</dbReference>
<dbReference type="GO" id="GO:0050515">
    <property type="term" value="F:4-(cytidine 5'-diphospho)-2-C-methyl-D-erythritol kinase activity"/>
    <property type="evidence" value="ECO:0007669"/>
    <property type="project" value="UniProtKB-EC"/>
</dbReference>
<dbReference type="InterPro" id="IPR006204">
    <property type="entry name" value="GHMP_kinase_N_dom"/>
</dbReference>
<comment type="similarity">
    <text evidence="1 9">Belongs to the GHMP kinase family. IspE subfamily.</text>
</comment>
<dbReference type="Pfam" id="PF00288">
    <property type="entry name" value="GHMP_kinases_N"/>
    <property type="match status" value="1"/>
</dbReference>
<feature type="binding site" evidence="9">
    <location>
        <begin position="106"/>
        <end position="116"/>
    </location>
    <ligand>
        <name>ATP</name>
        <dbReference type="ChEBI" id="CHEBI:30616"/>
    </ligand>
</feature>
<evidence type="ECO:0000259" key="11">
    <source>
        <dbReference type="Pfam" id="PF08544"/>
    </source>
</evidence>
<dbReference type="Gene3D" id="3.30.230.10">
    <property type="match status" value="1"/>
</dbReference>
<evidence type="ECO:0000256" key="6">
    <source>
        <dbReference type="ARBA" id="ARBA00022777"/>
    </source>
</evidence>
<keyword evidence="7 9" id="KW-0067">ATP-binding</keyword>
<evidence type="ECO:0000256" key="4">
    <source>
        <dbReference type="ARBA" id="ARBA00022679"/>
    </source>
</evidence>
<keyword evidence="13" id="KW-1185">Reference proteome</keyword>
<dbReference type="InterPro" id="IPR036554">
    <property type="entry name" value="GHMP_kinase_C_sf"/>
</dbReference>
<dbReference type="Proteomes" id="UP001165368">
    <property type="component" value="Unassembled WGS sequence"/>
</dbReference>
<organism evidence="12 13">
    <name type="scientific">Arthrobacter hankyongi</name>
    <dbReference type="NCBI Taxonomy" id="2904801"/>
    <lineage>
        <taxon>Bacteria</taxon>
        <taxon>Bacillati</taxon>
        <taxon>Actinomycetota</taxon>
        <taxon>Actinomycetes</taxon>
        <taxon>Micrococcales</taxon>
        <taxon>Micrococcaceae</taxon>
        <taxon>Arthrobacter</taxon>
    </lineage>
</organism>
<comment type="pathway">
    <text evidence="9">Isoprenoid biosynthesis; isopentenyl diphosphate biosynthesis via DXP pathway; isopentenyl diphosphate from 1-deoxy-D-xylulose 5-phosphate: step 3/6.</text>
</comment>
<feature type="active site" evidence="9">
    <location>
        <position position="14"/>
    </location>
</feature>
<dbReference type="PANTHER" id="PTHR43527">
    <property type="entry name" value="4-DIPHOSPHOCYTIDYL-2-C-METHYL-D-ERYTHRITOL KINASE, CHLOROPLASTIC"/>
    <property type="match status" value="1"/>
</dbReference>
<name>A0ABS9L240_9MICC</name>
<dbReference type="HAMAP" id="MF_00061">
    <property type="entry name" value="IspE"/>
    <property type="match status" value="1"/>
</dbReference>
<evidence type="ECO:0000256" key="2">
    <source>
        <dbReference type="ARBA" id="ARBA00012052"/>
    </source>
</evidence>
<dbReference type="InterPro" id="IPR020568">
    <property type="entry name" value="Ribosomal_Su5_D2-typ_SF"/>
</dbReference>
<gene>
    <name evidence="9" type="primary">ispE</name>
    <name evidence="12" type="ORF">LVY72_01450</name>
</gene>